<dbReference type="Proteomes" id="UP000464314">
    <property type="component" value="Chromosome"/>
</dbReference>
<dbReference type="RefSeq" id="WP_161837808.1">
    <property type="nucleotide sequence ID" value="NZ_CP048000.1"/>
</dbReference>
<protein>
    <recommendedName>
        <fullName evidence="2">dTDP-4-dehydrorhamnose reductase</fullName>
        <ecNumber evidence="2">1.1.1.133</ecNumber>
    </recommendedName>
</protein>
<sequence length="292" mass="32480">MERRIVITGANGQLGRALNQVLKERTDLTVVNTDTGEPTAYCPIILDITNSVAVMNLVQEIKPEIIINCAAHTAVDLCESDQDRAYRINAIGPKNLAAAASALDAKLIHISTDYVFDGEGDTPYTEESITNPQSVYGSTKLAGEEFVKDLCEKYCILRTAWLYGDGKNFVKTMLALAEKQNDIKVVSDQYGSPTSALELARAITFLIDNDGFGVYHATCEGKTTWYEFAMEIFRLAGINVTVTPITTDEYKAPAKRPKYSVLENEKLKAAGYHMKSWQEALQEYMEQILIRR</sequence>
<dbReference type="InterPro" id="IPR005913">
    <property type="entry name" value="dTDP_dehydrorham_reduct"/>
</dbReference>
<dbReference type="UniPathway" id="UPA00124"/>
<dbReference type="InterPro" id="IPR029903">
    <property type="entry name" value="RmlD-like-bd"/>
</dbReference>
<evidence type="ECO:0000259" key="3">
    <source>
        <dbReference type="Pfam" id="PF04321"/>
    </source>
</evidence>
<dbReference type="PANTHER" id="PTHR10491:SF4">
    <property type="entry name" value="METHIONINE ADENOSYLTRANSFERASE 2 SUBUNIT BETA"/>
    <property type="match status" value="1"/>
</dbReference>
<dbReference type="Gene3D" id="3.90.25.10">
    <property type="entry name" value="UDP-galactose 4-epimerase, domain 1"/>
    <property type="match status" value="1"/>
</dbReference>
<dbReference type="Gene3D" id="3.40.50.720">
    <property type="entry name" value="NAD(P)-binding Rossmann-like Domain"/>
    <property type="match status" value="1"/>
</dbReference>
<gene>
    <name evidence="4" type="primary">rfbD</name>
    <name evidence="4" type="ORF">Ana3638_09500</name>
</gene>
<evidence type="ECO:0000256" key="1">
    <source>
        <dbReference type="ARBA" id="ARBA00010944"/>
    </source>
</evidence>
<keyword evidence="2" id="KW-0521">NADP</keyword>
<dbReference type="EMBL" id="CP048000">
    <property type="protein sequence ID" value="QHQ60980.1"/>
    <property type="molecule type" value="Genomic_DNA"/>
</dbReference>
<keyword evidence="2 4" id="KW-0560">Oxidoreductase</keyword>
<dbReference type="EC" id="1.1.1.133" evidence="2"/>
<dbReference type="GO" id="GO:0019305">
    <property type="term" value="P:dTDP-rhamnose biosynthetic process"/>
    <property type="evidence" value="ECO:0007669"/>
    <property type="project" value="UniProtKB-UniPathway"/>
</dbReference>
<comment type="function">
    <text evidence="2">Catalyzes the reduction of dTDP-6-deoxy-L-lyxo-4-hexulose to yield dTDP-L-rhamnose.</text>
</comment>
<dbReference type="GO" id="GO:0005829">
    <property type="term" value="C:cytosol"/>
    <property type="evidence" value="ECO:0007669"/>
    <property type="project" value="TreeGrafter"/>
</dbReference>
<evidence type="ECO:0000313" key="5">
    <source>
        <dbReference type="Proteomes" id="UP000464314"/>
    </source>
</evidence>
<dbReference type="AlphaFoldDB" id="A0A6P1TIE5"/>
<dbReference type="Pfam" id="PF04321">
    <property type="entry name" value="RmlD_sub_bind"/>
    <property type="match status" value="1"/>
</dbReference>
<comment type="similarity">
    <text evidence="1 2">Belongs to the dTDP-4-dehydrorhamnose reductase family.</text>
</comment>
<dbReference type="PANTHER" id="PTHR10491">
    <property type="entry name" value="DTDP-4-DEHYDRORHAMNOSE REDUCTASE"/>
    <property type="match status" value="1"/>
</dbReference>
<organism evidence="4 5">
    <name type="scientific">Anaerocolumna sedimenticola</name>
    <dbReference type="NCBI Taxonomy" id="2696063"/>
    <lineage>
        <taxon>Bacteria</taxon>
        <taxon>Bacillati</taxon>
        <taxon>Bacillota</taxon>
        <taxon>Clostridia</taxon>
        <taxon>Lachnospirales</taxon>
        <taxon>Lachnospiraceae</taxon>
        <taxon>Anaerocolumna</taxon>
    </lineage>
</organism>
<keyword evidence="5" id="KW-1185">Reference proteome</keyword>
<dbReference type="KEGG" id="anr:Ana3638_09500"/>
<dbReference type="GO" id="GO:0008831">
    <property type="term" value="F:dTDP-4-dehydrorhamnose reductase activity"/>
    <property type="evidence" value="ECO:0007669"/>
    <property type="project" value="UniProtKB-EC"/>
</dbReference>
<feature type="domain" description="RmlD-like substrate binding" evidence="3">
    <location>
        <begin position="4"/>
        <end position="288"/>
    </location>
</feature>
<name>A0A6P1TIE5_9FIRM</name>
<dbReference type="InterPro" id="IPR036291">
    <property type="entry name" value="NAD(P)-bd_dom_sf"/>
</dbReference>
<dbReference type="NCBIfam" id="TIGR01214">
    <property type="entry name" value="rmlD"/>
    <property type="match status" value="1"/>
</dbReference>
<proteinExistence type="inferred from homology"/>
<dbReference type="CDD" id="cd05254">
    <property type="entry name" value="dTDP_HR_like_SDR_e"/>
    <property type="match status" value="1"/>
</dbReference>
<reference evidence="4 5" key="1">
    <citation type="submission" date="2020-01" db="EMBL/GenBank/DDBJ databases">
        <title>Genome analysis of Anaerocolumna sp. CBA3638.</title>
        <authorList>
            <person name="Kim J."/>
            <person name="Roh S.W."/>
        </authorList>
    </citation>
    <scope>NUCLEOTIDE SEQUENCE [LARGE SCALE GENOMIC DNA]</scope>
    <source>
        <strain evidence="4 5">CBA3638</strain>
    </source>
</reference>
<evidence type="ECO:0000256" key="2">
    <source>
        <dbReference type="RuleBase" id="RU364082"/>
    </source>
</evidence>
<dbReference type="SUPFAM" id="SSF51735">
    <property type="entry name" value="NAD(P)-binding Rossmann-fold domains"/>
    <property type="match status" value="1"/>
</dbReference>
<comment type="pathway">
    <text evidence="2">Carbohydrate biosynthesis; dTDP-L-rhamnose biosynthesis.</text>
</comment>
<accession>A0A6P1TIE5</accession>
<evidence type="ECO:0000313" key="4">
    <source>
        <dbReference type="EMBL" id="QHQ60980.1"/>
    </source>
</evidence>